<name>A0AAQ3M4A4_9PEZI</name>
<keyword evidence="3" id="KW-1185">Reference proteome</keyword>
<evidence type="ECO:0000313" key="2">
    <source>
        <dbReference type="EMBL" id="WPG98216.1"/>
    </source>
</evidence>
<organism evidence="2 3">
    <name type="scientific">Acrodontium crateriforme</name>
    <dbReference type="NCBI Taxonomy" id="150365"/>
    <lineage>
        <taxon>Eukaryota</taxon>
        <taxon>Fungi</taxon>
        <taxon>Dikarya</taxon>
        <taxon>Ascomycota</taxon>
        <taxon>Pezizomycotina</taxon>
        <taxon>Dothideomycetes</taxon>
        <taxon>Dothideomycetidae</taxon>
        <taxon>Mycosphaerellales</taxon>
        <taxon>Teratosphaeriaceae</taxon>
        <taxon>Acrodontium</taxon>
    </lineage>
</organism>
<dbReference type="EMBL" id="CP138581">
    <property type="protein sequence ID" value="WPG98216.1"/>
    <property type="molecule type" value="Genomic_DNA"/>
</dbReference>
<feature type="compositionally biased region" description="Basic and acidic residues" evidence="1">
    <location>
        <begin position="377"/>
        <end position="398"/>
    </location>
</feature>
<accession>A0AAQ3M4A4</accession>
<protein>
    <recommendedName>
        <fullName evidence="4">HNH nuclease domain-containing protein</fullName>
    </recommendedName>
</protein>
<dbReference type="Proteomes" id="UP001303373">
    <property type="component" value="Chromosome 2"/>
</dbReference>
<sequence length="406" mass="45503">MVSPPTILAPMSLRIEIRHSGYQGSNLLFDFPACDGPSRDHAHFTTVWLACSILINNKQDHWLSTSATGEPKVSATSDGLLPAGEYYLHVPDEGADTNEPFPIVPNFRSWHFPHRNMPSLWRAASQNDGSGVWHSGLPLTSTALESCRVTKKTLEVDDAHIIPVQEKPWFALNEMGKYAGISSRSGETVADGSLNKIGLRCDGHRLWDKLYYTIVAREGAYGSDETVAWYTQAITDGQELIEDWHGKRLQSLTGRPPEYLFARFAWNIFPRVYQFLQTGQKRRLVVWGLDGTSTTREYTTAECRQFMEGQGNSRSVTSKKRARRVTSSQADDHEPLLSDEDDDVLSLSPDNSSCSGSDDSAVAGVPKERSMLSVTKNESEFGRISHEGPYENPYEERGRKRHRTAY</sequence>
<evidence type="ECO:0008006" key="4">
    <source>
        <dbReference type="Google" id="ProtNLM"/>
    </source>
</evidence>
<reference evidence="2 3" key="1">
    <citation type="submission" date="2023-11" db="EMBL/GenBank/DDBJ databases">
        <title>An acidophilic fungus is an integral part of prey digestion in a carnivorous sundew plant.</title>
        <authorList>
            <person name="Tsai I.J."/>
        </authorList>
    </citation>
    <scope>NUCLEOTIDE SEQUENCE [LARGE SCALE GENOMIC DNA]</scope>
    <source>
        <strain evidence="2">169a</strain>
    </source>
</reference>
<evidence type="ECO:0000256" key="1">
    <source>
        <dbReference type="SAM" id="MobiDB-lite"/>
    </source>
</evidence>
<feature type="region of interest" description="Disordered" evidence="1">
    <location>
        <begin position="308"/>
        <end position="406"/>
    </location>
</feature>
<proteinExistence type="predicted"/>
<evidence type="ECO:0000313" key="3">
    <source>
        <dbReference type="Proteomes" id="UP001303373"/>
    </source>
</evidence>
<gene>
    <name evidence="2" type="ORF">R9X50_00100300</name>
</gene>
<dbReference type="AlphaFoldDB" id="A0AAQ3M4A4"/>